<gene>
    <name evidence="2" type="ORF">CJ030_MR4G011985</name>
</gene>
<sequence length="71" mass="7863">MGEETGQKPLVDAGKPPTKKQKQTKNPTNRCSHSNQKGGEGKGGERRGKGKGKRRMREPRRVREPELPPSS</sequence>
<name>A0A6A1VX82_9ROSI</name>
<dbReference type="EMBL" id="RXIC02000022">
    <property type="protein sequence ID" value="KAB1216168.1"/>
    <property type="molecule type" value="Genomic_DNA"/>
</dbReference>
<reference evidence="2 3" key="1">
    <citation type="journal article" date="2019" name="Plant Biotechnol. J.">
        <title>The red bayberry genome and genetic basis of sex determination.</title>
        <authorList>
            <person name="Jia H.M."/>
            <person name="Jia H.J."/>
            <person name="Cai Q.L."/>
            <person name="Wang Y."/>
            <person name="Zhao H.B."/>
            <person name="Yang W.F."/>
            <person name="Wang G.Y."/>
            <person name="Li Y.H."/>
            <person name="Zhan D.L."/>
            <person name="Shen Y.T."/>
            <person name="Niu Q.F."/>
            <person name="Chang L."/>
            <person name="Qiu J."/>
            <person name="Zhao L."/>
            <person name="Xie H.B."/>
            <person name="Fu W.Y."/>
            <person name="Jin J."/>
            <person name="Li X.W."/>
            <person name="Jiao Y."/>
            <person name="Zhou C.C."/>
            <person name="Tu T."/>
            <person name="Chai C.Y."/>
            <person name="Gao J.L."/>
            <person name="Fan L.J."/>
            <person name="van de Weg E."/>
            <person name="Wang J.Y."/>
            <person name="Gao Z.S."/>
        </authorList>
    </citation>
    <scope>NUCLEOTIDE SEQUENCE [LARGE SCALE GENOMIC DNA]</scope>
    <source>
        <tissue evidence="2">Leaves</tissue>
    </source>
</reference>
<feature type="compositionally biased region" description="Basic and acidic residues" evidence="1">
    <location>
        <begin position="59"/>
        <end position="71"/>
    </location>
</feature>
<evidence type="ECO:0000313" key="2">
    <source>
        <dbReference type="EMBL" id="KAB1216168.1"/>
    </source>
</evidence>
<feature type="compositionally biased region" description="Basic residues" evidence="1">
    <location>
        <begin position="48"/>
        <end position="58"/>
    </location>
</feature>
<dbReference type="Proteomes" id="UP000516437">
    <property type="component" value="Chromosome 4"/>
</dbReference>
<protein>
    <submittedName>
        <fullName evidence="2">Uncharacterized protein</fullName>
    </submittedName>
</protein>
<keyword evidence="3" id="KW-1185">Reference proteome</keyword>
<dbReference type="AlphaFoldDB" id="A0A6A1VX82"/>
<proteinExistence type="predicted"/>
<comment type="caution">
    <text evidence="2">The sequence shown here is derived from an EMBL/GenBank/DDBJ whole genome shotgun (WGS) entry which is preliminary data.</text>
</comment>
<evidence type="ECO:0000256" key="1">
    <source>
        <dbReference type="SAM" id="MobiDB-lite"/>
    </source>
</evidence>
<feature type="region of interest" description="Disordered" evidence="1">
    <location>
        <begin position="1"/>
        <end position="71"/>
    </location>
</feature>
<organism evidence="2 3">
    <name type="scientific">Morella rubra</name>
    <name type="common">Chinese bayberry</name>
    <dbReference type="NCBI Taxonomy" id="262757"/>
    <lineage>
        <taxon>Eukaryota</taxon>
        <taxon>Viridiplantae</taxon>
        <taxon>Streptophyta</taxon>
        <taxon>Embryophyta</taxon>
        <taxon>Tracheophyta</taxon>
        <taxon>Spermatophyta</taxon>
        <taxon>Magnoliopsida</taxon>
        <taxon>eudicotyledons</taxon>
        <taxon>Gunneridae</taxon>
        <taxon>Pentapetalae</taxon>
        <taxon>rosids</taxon>
        <taxon>fabids</taxon>
        <taxon>Fagales</taxon>
        <taxon>Myricaceae</taxon>
        <taxon>Morella</taxon>
    </lineage>
</organism>
<evidence type="ECO:0000313" key="3">
    <source>
        <dbReference type="Proteomes" id="UP000516437"/>
    </source>
</evidence>
<accession>A0A6A1VX82</accession>